<organism evidence="2 3">
    <name type="scientific">Cellulomonas xylanilytica</name>
    <dbReference type="NCBI Taxonomy" id="233583"/>
    <lineage>
        <taxon>Bacteria</taxon>
        <taxon>Bacillati</taxon>
        <taxon>Actinomycetota</taxon>
        <taxon>Actinomycetes</taxon>
        <taxon>Micrococcales</taxon>
        <taxon>Cellulomonadaceae</taxon>
        <taxon>Cellulomonas</taxon>
    </lineage>
</organism>
<keyword evidence="3" id="KW-1185">Reference proteome</keyword>
<accession>A0A510V255</accession>
<sequence length="116" mass="13418">MTDTVGQPETDYQRVQNSEEFQALKRRFRRFVFPMTAFFLAWYFLYVLLAAYAHDFMSTKVWGNINVGLLLGLGQFVSTFAITMIYARWANNRQDAVAERLRLHIENGDALDGGRA</sequence>
<dbReference type="InterPro" id="IPR007436">
    <property type="entry name" value="DUF485"/>
</dbReference>
<dbReference type="RefSeq" id="WP_146926671.1">
    <property type="nucleotide sequence ID" value="NZ_BJUB01000004.1"/>
</dbReference>
<dbReference type="EMBL" id="BJUB01000004">
    <property type="protein sequence ID" value="GEK20977.1"/>
    <property type="molecule type" value="Genomic_DNA"/>
</dbReference>
<evidence type="ECO:0000313" key="3">
    <source>
        <dbReference type="Proteomes" id="UP000321118"/>
    </source>
</evidence>
<dbReference type="OrthoDB" id="3543412at2"/>
<reference evidence="2 3" key="1">
    <citation type="submission" date="2019-07" db="EMBL/GenBank/DDBJ databases">
        <title>Whole genome shotgun sequence of Cellulomonas xylanilytica NBRC 101102.</title>
        <authorList>
            <person name="Hosoyama A."/>
            <person name="Uohara A."/>
            <person name="Ohji S."/>
            <person name="Ichikawa N."/>
        </authorList>
    </citation>
    <scope>NUCLEOTIDE SEQUENCE [LARGE SCALE GENOMIC DNA]</scope>
    <source>
        <strain evidence="2 3">NBRC 101102</strain>
    </source>
</reference>
<comment type="caution">
    <text evidence="2">The sequence shown here is derived from an EMBL/GenBank/DDBJ whole genome shotgun (WGS) entry which is preliminary data.</text>
</comment>
<keyword evidence="1" id="KW-0812">Transmembrane</keyword>
<evidence type="ECO:0000313" key="2">
    <source>
        <dbReference type="EMBL" id="GEK20977.1"/>
    </source>
</evidence>
<feature type="transmembrane region" description="Helical" evidence="1">
    <location>
        <begin position="65"/>
        <end position="87"/>
    </location>
</feature>
<keyword evidence="1" id="KW-1133">Transmembrane helix</keyword>
<feature type="transmembrane region" description="Helical" evidence="1">
    <location>
        <begin position="31"/>
        <end position="53"/>
    </location>
</feature>
<dbReference type="PANTHER" id="PTHR38441">
    <property type="entry name" value="INTEGRAL MEMBRANE PROTEIN-RELATED"/>
    <property type="match status" value="1"/>
</dbReference>
<dbReference type="AlphaFoldDB" id="A0A510V255"/>
<dbReference type="Pfam" id="PF04341">
    <property type="entry name" value="DUF485"/>
    <property type="match status" value="1"/>
</dbReference>
<dbReference type="Proteomes" id="UP000321118">
    <property type="component" value="Unassembled WGS sequence"/>
</dbReference>
<gene>
    <name evidence="2" type="ORF">CXY01_14970</name>
</gene>
<protein>
    <submittedName>
        <fullName evidence="2">Clumping factor B</fullName>
    </submittedName>
</protein>
<proteinExistence type="predicted"/>
<name>A0A510V255_9CELL</name>
<dbReference type="PANTHER" id="PTHR38441:SF1">
    <property type="entry name" value="MEMBRANE PROTEIN"/>
    <property type="match status" value="1"/>
</dbReference>
<evidence type="ECO:0000256" key="1">
    <source>
        <dbReference type="SAM" id="Phobius"/>
    </source>
</evidence>
<keyword evidence="1" id="KW-0472">Membrane</keyword>